<reference evidence="1 2" key="1">
    <citation type="journal article" date="2019" name="Commun. Biol.">
        <title>The bagworm genome reveals a unique fibroin gene that provides high tensile strength.</title>
        <authorList>
            <person name="Kono N."/>
            <person name="Nakamura H."/>
            <person name="Ohtoshi R."/>
            <person name="Tomita M."/>
            <person name="Numata K."/>
            <person name="Arakawa K."/>
        </authorList>
    </citation>
    <scope>NUCLEOTIDE SEQUENCE [LARGE SCALE GENOMIC DNA]</scope>
</reference>
<organism evidence="1 2">
    <name type="scientific">Eumeta variegata</name>
    <name type="common">Bagworm moth</name>
    <name type="synonym">Eumeta japonica</name>
    <dbReference type="NCBI Taxonomy" id="151549"/>
    <lineage>
        <taxon>Eukaryota</taxon>
        <taxon>Metazoa</taxon>
        <taxon>Ecdysozoa</taxon>
        <taxon>Arthropoda</taxon>
        <taxon>Hexapoda</taxon>
        <taxon>Insecta</taxon>
        <taxon>Pterygota</taxon>
        <taxon>Neoptera</taxon>
        <taxon>Endopterygota</taxon>
        <taxon>Lepidoptera</taxon>
        <taxon>Glossata</taxon>
        <taxon>Ditrysia</taxon>
        <taxon>Tineoidea</taxon>
        <taxon>Psychidae</taxon>
        <taxon>Oiketicinae</taxon>
        <taxon>Eumeta</taxon>
    </lineage>
</organism>
<accession>A0A4C1VLL2</accession>
<evidence type="ECO:0000313" key="1">
    <source>
        <dbReference type="EMBL" id="GBP39523.1"/>
    </source>
</evidence>
<dbReference type="EMBL" id="BGZK01000367">
    <property type="protein sequence ID" value="GBP39523.1"/>
    <property type="molecule type" value="Genomic_DNA"/>
</dbReference>
<protein>
    <submittedName>
        <fullName evidence="1">Uncharacterized protein</fullName>
    </submittedName>
</protein>
<proteinExistence type="predicted"/>
<keyword evidence="2" id="KW-1185">Reference proteome</keyword>
<sequence length="172" mass="19747">MNFVYVYLPRYQNGGVTKAYMRLYALSCGAESLVYYPPITYGFIVIENIIVNDKTFTNPEASQRCGSGTIAEIRNEIQAGTQISWKIKKNYGKSACYGKLKCHERGARPRRAPAGRAVHRRAPASALSHRRRAAPVNYVQSMRWLTRRLRTRFQYLLASGFMYSEHLEKLFP</sequence>
<evidence type="ECO:0000313" key="2">
    <source>
        <dbReference type="Proteomes" id="UP000299102"/>
    </source>
</evidence>
<gene>
    <name evidence="1" type="ORF">EVAR_32457_1</name>
</gene>
<name>A0A4C1VLL2_EUMVA</name>
<dbReference type="AlphaFoldDB" id="A0A4C1VLL2"/>
<comment type="caution">
    <text evidence="1">The sequence shown here is derived from an EMBL/GenBank/DDBJ whole genome shotgun (WGS) entry which is preliminary data.</text>
</comment>
<dbReference type="Proteomes" id="UP000299102">
    <property type="component" value="Unassembled WGS sequence"/>
</dbReference>